<accession>A0A9X2MN40</accession>
<dbReference type="EMBL" id="JANIPJ010000003">
    <property type="protein sequence ID" value="MCR2803340.1"/>
    <property type="molecule type" value="Genomic_DNA"/>
</dbReference>
<gene>
    <name evidence="2" type="ORF">NQZ67_05530</name>
</gene>
<dbReference type="Proteomes" id="UP001141950">
    <property type="component" value="Unassembled WGS sequence"/>
</dbReference>
<sequence>MRAILTSMLLIVTVVLIYTTVADGEDGLKSGINRSGSAMSDYVKGMSP</sequence>
<evidence type="ECO:0000256" key="1">
    <source>
        <dbReference type="SAM" id="MobiDB-lite"/>
    </source>
</evidence>
<dbReference type="AlphaFoldDB" id="A0A9X2MN40"/>
<proteinExistence type="predicted"/>
<evidence type="ECO:0000313" key="2">
    <source>
        <dbReference type="EMBL" id="MCR2803340.1"/>
    </source>
</evidence>
<keyword evidence="3" id="KW-1185">Reference proteome</keyword>
<evidence type="ECO:0000313" key="3">
    <source>
        <dbReference type="Proteomes" id="UP001141950"/>
    </source>
</evidence>
<feature type="region of interest" description="Disordered" evidence="1">
    <location>
        <begin position="25"/>
        <end position="48"/>
    </location>
</feature>
<name>A0A9X2MN40_9BACL</name>
<protein>
    <submittedName>
        <fullName evidence="2">Uncharacterized protein</fullName>
    </submittedName>
</protein>
<reference evidence="2" key="1">
    <citation type="submission" date="2022-08" db="EMBL/GenBank/DDBJ databases">
        <title>The genomic sequence of strain Paenibacillus sp. SCIV0701.</title>
        <authorList>
            <person name="Zhao H."/>
        </authorList>
    </citation>
    <scope>NUCLEOTIDE SEQUENCE</scope>
    <source>
        <strain evidence="2">SCIV0701</strain>
    </source>
</reference>
<comment type="caution">
    <text evidence="2">The sequence shown here is derived from an EMBL/GenBank/DDBJ whole genome shotgun (WGS) entry which is preliminary data.</text>
</comment>
<dbReference type="RefSeq" id="WP_257443541.1">
    <property type="nucleotide sequence ID" value="NZ_JANIPJ010000003.1"/>
</dbReference>
<organism evidence="2 3">
    <name type="scientific">Paenibacillus soyae</name>
    <dbReference type="NCBI Taxonomy" id="2969249"/>
    <lineage>
        <taxon>Bacteria</taxon>
        <taxon>Bacillati</taxon>
        <taxon>Bacillota</taxon>
        <taxon>Bacilli</taxon>
        <taxon>Bacillales</taxon>
        <taxon>Paenibacillaceae</taxon>
        <taxon>Paenibacillus</taxon>
    </lineage>
</organism>